<sequence>MRAFITGGAGFIGSHLTDYLIRNGAEVHVLDNLVSGLERNVNREAKLHIGDIRADESAELLLRCAPDCVFHLAAQIGVGPSLLSPSADADTNVVGTLRLLEACRSAGAGKLVFSSSSAVYGDLPHERISEESPPAPLSFYGLSKDTAERYIRLYSRLTGLNYTILRYGNVYGPRQRAVGEGGVVAIFLDRLQRDLPLVVHGDGEQTRDFVYVRDVVRANAAAVRLGDKQIINIGTGRKTSIRQLAALLSAVHGSPAAIERTESRSGDIRNSCLNPAKAARLLGWEAEFALARGLAETHRALLN</sequence>
<dbReference type="SUPFAM" id="SSF51735">
    <property type="entry name" value="NAD(P)-binding Rossmann-fold domains"/>
    <property type="match status" value="1"/>
</dbReference>
<comment type="similarity">
    <text evidence="1">Belongs to the NAD(P)-dependent epimerase/dehydratase family.</text>
</comment>
<accession>A0A4S4BWG0</accession>
<organism evidence="3 4">
    <name type="scientific">Cohnella fermenti</name>
    <dbReference type="NCBI Taxonomy" id="2565925"/>
    <lineage>
        <taxon>Bacteria</taxon>
        <taxon>Bacillati</taxon>
        <taxon>Bacillota</taxon>
        <taxon>Bacilli</taxon>
        <taxon>Bacillales</taxon>
        <taxon>Paenibacillaceae</taxon>
        <taxon>Cohnella</taxon>
    </lineage>
</organism>
<dbReference type="InterPro" id="IPR036291">
    <property type="entry name" value="NAD(P)-bd_dom_sf"/>
</dbReference>
<dbReference type="AlphaFoldDB" id="A0A4S4BWG0"/>
<dbReference type="PANTHER" id="PTHR43000">
    <property type="entry name" value="DTDP-D-GLUCOSE 4,6-DEHYDRATASE-RELATED"/>
    <property type="match status" value="1"/>
</dbReference>
<protein>
    <submittedName>
        <fullName evidence="3">NAD-dependent epimerase/dehydratase family protein</fullName>
    </submittedName>
</protein>
<keyword evidence="4" id="KW-1185">Reference proteome</keyword>
<dbReference type="RefSeq" id="WP_136370060.1">
    <property type="nucleotide sequence ID" value="NZ_SSOB01000013.1"/>
</dbReference>
<dbReference type="OrthoDB" id="9771073at2"/>
<dbReference type="EMBL" id="SSOB01000013">
    <property type="protein sequence ID" value="THF79524.1"/>
    <property type="molecule type" value="Genomic_DNA"/>
</dbReference>
<evidence type="ECO:0000259" key="2">
    <source>
        <dbReference type="Pfam" id="PF01370"/>
    </source>
</evidence>
<gene>
    <name evidence="3" type="ORF">E6C55_12120</name>
</gene>
<reference evidence="3 4" key="1">
    <citation type="submission" date="2019-04" db="EMBL/GenBank/DDBJ databases">
        <title>Cohnella sp. nov. isolated from preserved vegetables.</title>
        <authorList>
            <person name="Lin S.-Y."/>
            <person name="Hung M.-H."/>
            <person name="Young C.-C."/>
        </authorList>
    </citation>
    <scope>NUCLEOTIDE SEQUENCE [LARGE SCALE GENOMIC DNA]</scope>
    <source>
        <strain evidence="3 4">CC-MHH1044</strain>
    </source>
</reference>
<proteinExistence type="inferred from homology"/>
<dbReference type="InterPro" id="IPR001509">
    <property type="entry name" value="Epimerase_deHydtase"/>
</dbReference>
<evidence type="ECO:0000256" key="1">
    <source>
        <dbReference type="ARBA" id="ARBA00007637"/>
    </source>
</evidence>
<evidence type="ECO:0000313" key="3">
    <source>
        <dbReference type="EMBL" id="THF79524.1"/>
    </source>
</evidence>
<feature type="domain" description="NAD-dependent epimerase/dehydratase" evidence="2">
    <location>
        <begin position="4"/>
        <end position="234"/>
    </location>
</feature>
<dbReference type="Gene3D" id="3.90.25.10">
    <property type="entry name" value="UDP-galactose 4-epimerase, domain 1"/>
    <property type="match status" value="1"/>
</dbReference>
<dbReference type="Gene3D" id="3.40.50.720">
    <property type="entry name" value="NAD(P)-binding Rossmann-like Domain"/>
    <property type="match status" value="1"/>
</dbReference>
<dbReference type="Proteomes" id="UP000310636">
    <property type="component" value="Unassembled WGS sequence"/>
</dbReference>
<name>A0A4S4BWG0_9BACL</name>
<dbReference type="Pfam" id="PF01370">
    <property type="entry name" value="Epimerase"/>
    <property type="match status" value="1"/>
</dbReference>
<evidence type="ECO:0000313" key="4">
    <source>
        <dbReference type="Proteomes" id="UP000310636"/>
    </source>
</evidence>
<comment type="caution">
    <text evidence="3">The sequence shown here is derived from an EMBL/GenBank/DDBJ whole genome shotgun (WGS) entry which is preliminary data.</text>
</comment>